<dbReference type="PIRSF" id="PIRSF018968">
    <property type="entry name" value="ABC_permease_BceB"/>
    <property type="match status" value="1"/>
</dbReference>
<dbReference type="InterPro" id="IPR003838">
    <property type="entry name" value="ABC3_permease_C"/>
</dbReference>
<dbReference type="Proteomes" id="UP001322664">
    <property type="component" value="Chromosome"/>
</dbReference>
<dbReference type="EMBL" id="CP137624">
    <property type="protein sequence ID" value="WPK12842.1"/>
    <property type="molecule type" value="Genomic_DNA"/>
</dbReference>
<proteinExistence type="inferred from homology"/>
<evidence type="ECO:0000256" key="3">
    <source>
        <dbReference type="ARBA" id="ARBA00022692"/>
    </source>
</evidence>
<accession>A0ABZ0S4W4</accession>
<feature type="transmembrane region" description="Helical" evidence="6">
    <location>
        <begin position="58"/>
        <end position="80"/>
    </location>
</feature>
<keyword evidence="5 6" id="KW-0472">Membrane</keyword>
<keyword evidence="2 6" id="KW-1003">Cell membrane</keyword>
<evidence type="ECO:0000256" key="4">
    <source>
        <dbReference type="ARBA" id="ARBA00022989"/>
    </source>
</evidence>
<dbReference type="PANTHER" id="PTHR46795">
    <property type="entry name" value="ABC TRANSPORTER PERMEASE-RELATED-RELATED"/>
    <property type="match status" value="1"/>
</dbReference>
<evidence type="ECO:0000256" key="6">
    <source>
        <dbReference type="PIRNR" id="PIRNR018968"/>
    </source>
</evidence>
<sequence length="619" mass="69271">MTLFDLALKNMRRNMKNYALYFGAVLFSIVIYFTFVTLKYSDDISALADSSMKVQGIMSASSVVLLIFVALFIIYANSFFIKKRKKEVGLYSLLGVRKKQIGFLLFFENIVLGILSLVIGIVLGFLLSKGLLTILVRLMGLDAVASFTLSGAAVLNTTIVFMVVFLFTSLQGYRVIYQFKLIELFHAEKKGENLPRAKWAATVAGIVFLVFGYWLALQDLMTSKMWAMLGISTPIIIVLSTVTGTYLLFHSALVFVLTKLKNNERWAWRGLNLLSVSQILYRIRANSKTLTTIAVLSATTITAGGAVYGMYYNAGTQTHHYLPNTFMWKGEVADIPSQDILYNETIYAKQTELNSDERIYNYTFIDNDTYNMLAKLQQREQLAVQSGEAIMLDPYYDERFSTDYTGQQFTVGGVTIKVKDFRVESVLNANVIAQVVVVSTEDYQALDIEANAYQVVAMDNEKKQIAASNKLQQQLGDETYLSSFPATYKASIESLGSLLFVGSFLGLVFLVATGSIIYFKIMTEAEEDRGKYEILHKIGVGHKEMKKTVRVQIGFIFTAPLIMGIMHSAFALSAFSGLMSANITVPVIIWMAVYVGIYSVIGCLAHTQFSHNLQWGHRK</sequence>
<keyword evidence="6" id="KW-0813">Transport</keyword>
<dbReference type="InterPro" id="IPR052536">
    <property type="entry name" value="ABC-4_Integral_Memb_Prot"/>
</dbReference>
<feature type="transmembrane region" description="Helical" evidence="6">
    <location>
        <begin position="498"/>
        <end position="519"/>
    </location>
</feature>
<dbReference type="Pfam" id="PF02687">
    <property type="entry name" value="FtsX"/>
    <property type="match status" value="1"/>
</dbReference>
<protein>
    <submittedName>
        <fullName evidence="8">ABC transporter permease</fullName>
    </submittedName>
</protein>
<feature type="transmembrane region" description="Helical" evidence="6">
    <location>
        <begin position="199"/>
        <end position="216"/>
    </location>
</feature>
<dbReference type="PANTHER" id="PTHR46795:SF3">
    <property type="entry name" value="ABC TRANSPORTER PERMEASE"/>
    <property type="match status" value="1"/>
</dbReference>
<evidence type="ECO:0000313" key="8">
    <source>
        <dbReference type="EMBL" id="WPK12842.1"/>
    </source>
</evidence>
<feature type="transmembrane region" description="Helical" evidence="6">
    <location>
        <begin position="236"/>
        <end position="257"/>
    </location>
</feature>
<reference evidence="8 9" key="1">
    <citation type="submission" date="2023-09" db="EMBL/GenBank/DDBJ databases">
        <authorList>
            <person name="Page C.A."/>
            <person name="Perez-Diaz I.M."/>
        </authorList>
    </citation>
    <scope>NUCLEOTIDE SEQUENCE [LARGE SCALE GENOMIC DNA]</scope>
    <source>
        <strain evidence="8 9">Ll15</strain>
    </source>
</reference>
<feature type="domain" description="ABC3 transporter permease C-terminal" evidence="7">
    <location>
        <begin position="62"/>
        <end position="170"/>
    </location>
</feature>
<keyword evidence="4 6" id="KW-1133">Transmembrane helix</keyword>
<organism evidence="8 9">
    <name type="scientific">Lysinibacillus louembei</name>
    <dbReference type="NCBI Taxonomy" id="1470088"/>
    <lineage>
        <taxon>Bacteria</taxon>
        <taxon>Bacillati</taxon>
        <taxon>Bacillota</taxon>
        <taxon>Bacilli</taxon>
        <taxon>Bacillales</taxon>
        <taxon>Bacillaceae</taxon>
        <taxon>Lysinibacillus</taxon>
    </lineage>
</organism>
<evidence type="ECO:0000256" key="1">
    <source>
        <dbReference type="ARBA" id="ARBA00004651"/>
    </source>
</evidence>
<comment type="subcellular location">
    <subcellularLocation>
        <location evidence="1 6">Cell membrane</location>
        <topology evidence="1 6">Multi-pass membrane protein</topology>
    </subcellularLocation>
</comment>
<gene>
    <name evidence="8" type="ORF">R6U77_03815</name>
</gene>
<feature type="transmembrane region" description="Helical" evidence="6">
    <location>
        <begin position="101"/>
        <end position="127"/>
    </location>
</feature>
<feature type="transmembrane region" description="Helical" evidence="6">
    <location>
        <begin position="147"/>
        <end position="170"/>
    </location>
</feature>
<feature type="transmembrane region" description="Helical" evidence="6">
    <location>
        <begin position="587"/>
        <end position="609"/>
    </location>
</feature>
<keyword evidence="3 6" id="KW-0812">Transmembrane</keyword>
<evidence type="ECO:0000256" key="5">
    <source>
        <dbReference type="ARBA" id="ARBA00023136"/>
    </source>
</evidence>
<feature type="transmembrane region" description="Helical" evidence="6">
    <location>
        <begin position="290"/>
        <end position="311"/>
    </location>
</feature>
<dbReference type="RefSeq" id="WP_319837517.1">
    <property type="nucleotide sequence ID" value="NZ_CP137624.1"/>
</dbReference>
<name>A0ABZ0S4W4_9BACI</name>
<evidence type="ECO:0000256" key="2">
    <source>
        <dbReference type="ARBA" id="ARBA00022475"/>
    </source>
</evidence>
<dbReference type="InterPro" id="IPR027022">
    <property type="entry name" value="ABC_permease_BceB-typ"/>
</dbReference>
<comment type="similarity">
    <text evidence="6">Belongs to the ABC-4 integral membrane protein family.</text>
</comment>
<feature type="transmembrane region" description="Helical" evidence="6">
    <location>
        <begin position="18"/>
        <end position="38"/>
    </location>
</feature>
<evidence type="ECO:0000259" key="7">
    <source>
        <dbReference type="Pfam" id="PF02687"/>
    </source>
</evidence>
<keyword evidence="9" id="KW-1185">Reference proteome</keyword>
<feature type="transmembrane region" description="Helical" evidence="6">
    <location>
        <begin position="553"/>
        <end position="575"/>
    </location>
</feature>
<evidence type="ECO:0000313" key="9">
    <source>
        <dbReference type="Proteomes" id="UP001322664"/>
    </source>
</evidence>